<dbReference type="AlphaFoldDB" id="A0AA38MLK2"/>
<organism evidence="1 2">
    <name type="scientific">Zophobas morio</name>
    <dbReference type="NCBI Taxonomy" id="2755281"/>
    <lineage>
        <taxon>Eukaryota</taxon>
        <taxon>Metazoa</taxon>
        <taxon>Ecdysozoa</taxon>
        <taxon>Arthropoda</taxon>
        <taxon>Hexapoda</taxon>
        <taxon>Insecta</taxon>
        <taxon>Pterygota</taxon>
        <taxon>Neoptera</taxon>
        <taxon>Endopterygota</taxon>
        <taxon>Coleoptera</taxon>
        <taxon>Polyphaga</taxon>
        <taxon>Cucujiformia</taxon>
        <taxon>Tenebrionidae</taxon>
        <taxon>Zophobas</taxon>
    </lineage>
</organism>
<gene>
    <name evidence="1" type="ORF">Zmor_004747</name>
</gene>
<name>A0AA38MLK2_9CUCU</name>
<proteinExistence type="predicted"/>
<reference evidence="1" key="1">
    <citation type="journal article" date="2023" name="G3 (Bethesda)">
        <title>Whole genome assemblies of Zophobas morio and Tenebrio molitor.</title>
        <authorList>
            <person name="Kaur S."/>
            <person name="Stinson S.A."/>
            <person name="diCenzo G.C."/>
        </authorList>
    </citation>
    <scope>NUCLEOTIDE SEQUENCE</scope>
    <source>
        <strain evidence="1">QUZm001</strain>
    </source>
</reference>
<dbReference type="EMBL" id="JALNTZ010000002">
    <property type="protein sequence ID" value="KAJ3660292.1"/>
    <property type="molecule type" value="Genomic_DNA"/>
</dbReference>
<dbReference type="Proteomes" id="UP001168821">
    <property type="component" value="Unassembled WGS sequence"/>
</dbReference>
<accession>A0AA38MLK2</accession>
<comment type="caution">
    <text evidence="1">The sequence shown here is derived from an EMBL/GenBank/DDBJ whole genome shotgun (WGS) entry which is preliminary data.</text>
</comment>
<sequence length="161" mass="18427">MNLVVILCDLEGPEETSKEPSQDGTKEQALNGTQEPTKCYFCIRSCQKPMEIQNCTTHESYTRACVMQQIFFRKYNNCTLTVLVIELLLGGRVDEARRCVTTREFHQQFCVNSTKEKCYICYTDLCNSVGILTRGSSPKMHSLSYTLYGLPLAIILIKFHY</sequence>
<protein>
    <submittedName>
        <fullName evidence="1">Uncharacterized protein</fullName>
    </submittedName>
</protein>
<keyword evidence="2" id="KW-1185">Reference proteome</keyword>
<evidence type="ECO:0000313" key="2">
    <source>
        <dbReference type="Proteomes" id="UP001168821"/>
    </source>
</evidence>
<evidence type="ECO:0000313" key="1">
    <source>
        <dbReference type="EMBL" id="KAJ3660292.1"/>
    </source>
</evidence>